<accession>A0A4Y1ZWD5</accession>
<keyword evidence="2" id="KW-1185">Reference proteome</keyword>
<dbReference type="EMBL" id="BGPR01078186">
    <property type="protein sequence ID" value="GBL69174.1"/>
    <property type="molecule type" value="Genomic_DNA"/>
</dbReference>
<dbReference type="Gene3D" id="3.30.420.10">
    <property type="entry name" value="Ribonuclease H-like superfamily/Ribonuclease H"/>
    <property type="match status" value="1"/>
</dbReference>
<sequence length="162" mass="18574">MLSNGVILLHGNAHTARKTQELLRKFKWEVWSQSPYSPDLASNLGTKLLSGTKFSLHIEVKPAAKNWLYEHGRDFHPAWLNKLFLSSDNYLNKFHDFVEKLSAGMPLNSLLHFLSKIDKYSFITFVNFFGSIPLSFQNGFCDIKVELFASPRENPRLSGEIK</sequence>
<evidence type="ECO:0000313" key="1">
    <source>
        <dbReference type="EMBL" id="GBL69174.1"/>
    </source>
</evidence>
<gene>
    <name evidence="1" type="ORF">AVEN_24135_1</name>
</gene>
<organism evidence="1 2">
    <name type="scientific">Araneus ventricosus</name>
    <name type="common">Orbweaver spider</name>
    <name type="synonym">Epeira ventricosa</name>
    <dbReference type="NCBI Taxonomy" id="182803"/>
    <lineage>
        <taxon>Eukaryota</taxon>
        <taxon>Metazoa</taxon>
        <taxon>Ecdysozoa</taxon>
        <taxon>Arthropoda</taxon>
        <taxon>Chelicerata</taxon>
        <taxon>Arachnida</taxon>
        <taxon>Araneae</taxon>
        <taxon>Araneomorphae</taxon>
        <taxon>Entelegynae</taxon>
        <taxon>Araneoidea</taxon>
        <taxon>Araneidae</taxon>
        <taxon>Araneus</taxon>
    </lineage>
</organism>
<protein>
    <submittedName>
        <fullName evidence="1">Uncharacterized protein</fullName>
    </submittedName>
</protein>
<dbReference type="InterPro" id="IPR036397">
    <property type="entry name" value="RNaseH_sf"/>
</dbReference>
<proteinExistence type="predicted"/>
<dbReference type="GO" id="GO:0003676">
    <property type="term" value="F:nucleic acid binding"/>
    <property type="evidence" value="ECO:0007669"/>
    <property type="project" value="InterPro"/>
</dbReference>
<name>A0A4Y1ZWD5_ARAVE</name>
<dbReference type="AlphaFoldDB" id="A0A4Y1ZWD5"/>
<dbReference type="Proteomes" id="UP000499080">
    <property type="component" value="Unassembled WGS sequence"/>
</dbReference>
<comment type="caution">
    <text evidence="1">The sequence shown here is derived from an EMBL/GenBank/DDBJ whole genome shotgun (WGS) entry which is preliminary data.</text>
</comment>
<evidence type="ECO:0000313" key="2">
    <source>
        <dbReference type="Proteomes" id="UP000499080"/>
    </source>
</evidence>
<reference evidence="1 2" key="1">
    <citation type="journal article" date="2019" name="Sci. Rep.">
        <title>Orb-weaving spider Araneus ventricosus genome elucidates the spidroin gene catalogue.</title>
        <authorList>
            <person name="Kono N."/>
            <person name="Nakamura H."/>
            <person name="Ohtoshi R."/>
            <person name="Moran D.A.P."/>
            <person name="Shinohara A."/>
            <person name="Yoshida Y."/>
            <person name="Fujiwara M."/>
            <person name="Mori M."/>
            <person name="Tomita M."/>
            <person name="Arakawa K."/>
        </authorList>
    </citation>
    <scope>NUCLEOTIDE SEQUENCE [LARGE SCALE GENOMIC DNA]</scope>
</reference>